<protein>
    <recommendedName>
        <fullName evidence="7">XK-related protein</fullName>
    </recommendedName>
</protein>
<dbReference type="Pfam" id="PF09815">
    <property type="entry name" value="XK-related"/>
    <property type="match status" value="1"/>
</dbReference>
<feature type="transmembrane region" description="Helical" evidence="7">
    <location>
        <begin position="335"/>
        <end position="357"/>
    </location>
</feature>
<dbReference type="GeneID" id="112686604"/>
<dbReference type="GO" id="GO:1902742">
    <property type="term" value="P:apoptotic process involved in development"/>
    <property type="evidence" value="ECO:0007669"/>
    <property type="project" value="TreeGrafter"/>
</dbReference>
<keyword evidence="4 7" id="KW-0812">Transmembrane</keyword>
<organism evidence="8 9">
    <name type="scientific">Sipha flava</name>
    <name type="common">yellow sugarcane aphid</name>
    <dbReference type="NCBI Taxonomy" id="143950"/>
    <lineage>
        <taxon>Eukaryota</taxon>
        <taxon>Metazoa</taxon>
        <taxon>Ecdysozoa</taxon>
        <taxon>Arthropoda</taxon>
        <taxon>Hexapoda</taxon>
        <taxon>Insecta</taxon>
        <taxon>Pterygota</taxon>
        <taxon>Neoptera</taxon>
        <taxon>Paraneoptera</taxon>
        <taxon>Hemiptera</taxon>
        <taxon>Sternorrhyncha</taxon>
        <taxon>Aphidomorpha</taxon>
        <taxon>Aphidoidea</taxon>
        <taxon>Aphididae</taxon>
        <taxon>Sipha</taxon>
    </lineage>
</organism>
<evidence type="ECO:0000256" key="6">
    <source>
        <dbReference type="ARBA" id="ARBA00023136"/>
    </source>
</evidence>
<feature type="transmembrane region" description="Helical" evidence="7">
    <location>
        <begin position="112"/>
        <end position="130"/>
    </location>
</feature>
<dbReference type="RefSeq" id="XP_025414759.1">
    <property type="nucleotide sequence ID" value="XM_025558974.1"/>
</dbReference>
<dbReference type="InterPro" id="IPR050895">
    <property type="entry name" value="XK-related_scramblase"/>
</dbReference>
<reference evidence="9" key="1">
    <citation type="submission" date="2025-08" db="UniProtKB">
        <authorList>
            <consortium name="RefSeq"/>
        </authorList>
    </citation>
    <scope>IDENTIFICATION</scope>
    <source>
        <tissue evidence="9">Whole body</tissue>
    </source>
</reference>
<evidence type="ECO:0000256" key="3">
    <source>
        <dbReference type="ARBA" id="ARBA00022475"/>
    </source>
</evidence>
<evidence type="ECO:0000256" key="4">
    <source>
        <dbReference type="ARBA" id="ARBA00022692"/>
    </source>
</evidence>
<keyword evidence="3" id="KW-1003">Cell membrane</keyword>
<feature type="transmembrane region" description="Helical" evidence="7">
    <location>
        <begin position="72"/>
        <end position="92"/>
    </location>
</feature>
<evidence type="ECO:0000256" key="2">
    <source>
        <dbReference type="ARBA" id="ARBA00008789"/>
    </source>
</evidence>
<gene>
    <name evidence="9" type="primary">LOC112686604</name>
</gene>
<feature type="transmembrane region" description="Helical" evidence="7">
    <location>
        <begin position="241"/>
        <end position="260"/>
    </location>
</feature>
<dbReference type="OrthoDB" id="6136301at2759"/>
<keyword evidence="5 7" id="KW-1133">Transmembrane helix</keyword>
<sequence length="419" mass="49055">MNQDHSTAKCLVYKDDMRSASDLDEPDKLPRDLSISYWDLLALNLAIGSHVIDVCIDFNVAYQYYKYEKIKYFVLTIIFMTVPSIINTYMSLKIYSVQEDIQRVTIKLLKCRPLLPFLLIFQMAPVLRYYDVLKYALKSREAAFKKNYDDQKKYYSLMAKEDSYVSLLRIFECFLEAVPQEILQICIVLVEKKQGSTFQIVHQSASIASSTIGIAWAMASYHKNVRIAYENKKNIGNTGTVLQFLWHIMITISRILSISLAATVRPWITGIFCLVHWLFMTFWIFKYQNVTFCIPSSYSEENRIMRFFFSTILGLVYIFTYLSPSEGQGNSKNRYLSYYSLFFVENISAVAIWATMGTDQNQWYYYPLVIGSIIPFFIGIMFLIIYYKFFHPHITHKEDTAESYRTTNNINTYIEDIVE</sequence>
<feature type="transmembrane region" description="Helical" evidence="7">
    <location>
        <begin position="363"/>
        <end position="387"/>
    </location>
</feature>
<comment type="subcellular location">
    <subcellularLocation>
        <location evidence="1">Cell membrane</location>
        <topology evidence="1">Multi-pass membrane protein</topology>
    </subcellularLocation>
    <subcellularLocation>
        <location evidence="7">Membrane</location>
        <topology evidence="7">Multi-pass membrane protein</topology>
    </subcellularLocation>
</comment>
<feature type="transmembrane region" description="Helical" evidence="7">
    <location>
        <begin position="305"/>
        <end position="323"/>
    </location>
</feature>
<accession>A0A8B8FUW5</accession>
<evidence type="ECO:0000256" key="5">
    <source>
        <dbReference type="ARBA" id="ARBA00022989"/>
    </source>
</evidence>
<feature type="transmembrane region" description="Helical" evidence="7">
    <location>
        <begin position="267"/>
        <end position="285"/>
    </location>
</feature>
<evidence type="ECO:0000256" key="7">
    <source>
        <dbReference type="RuleBase" id="RU910716"/>
    </source>
</evidence>
<dbReference type="PANTHER" id="PTHR16024">
    <property type="entry name" value="XK-RELATED PROTEIN"/>
    <property type="match status" value="1"/>
</dbReference>
<evidence type="ECO:0000313" key="8">
    <source>
        <dbReference type="Proteomes" id="UP000694846"/>
    </source>
</evidence>
<name>A0A8B8FUW5_9HEMI</name>
<keyword evidence="8" id="KW-1185">Reference proteome</keyword>
<evidence type="ECO:0000313" key="9">
    <source>
        <dbReference type="RefSeq" id="XP_025414759.1"/>
    </source>
</evidence>
<proteinExistence type="inferred from homology"/>
<dbReference type="AlphaFoldDB" id="A0A8B8FUW5"/>
<dbReference type="GO" id="GO:0070782">
    <property type="term" value="P:phosphatidylserine exposure on apoptotic cell surface"/>
    <property type="evidence" value="ECO:0007669"/>
    <property type="project" value="TreeGrafter"/>
</dbReference>
<evidence type="ECO:0000256" key="1">
    <source>
        <dbReference type="ARBA" id="ARBA00004651"/>
    </source>
</evidence>
<dbReference type="GO" id="GO:0043652">
    <property type="term" value="P:engulfment of apoptotic cell"/>
    <property type="evidence" value="ECO:0007669"/>
    <property type="project" value="TreeGrafter"/>
</dbReference>
<dbReference type="InterPro" id="IPR018629">
    <property type="entry name" value="XK-rel"/>
</dbReference>
<keyword evidence="6 7" id="KW-0472">Membrane</keyword>
<dbReference type="PANTHER" id="PTHR16024:SF6">
    <property type="entry name" value="XK-RELATED PROTEIN"/>
    <property type="match status" value="1"/>
</dbReference>
<dbReference type="Proteomes" id="UP000694846">
    <property type="component" value="Unplaced"/>
</dbReference>
<comment type="similarity">
    <text evidence="2 7">Belongs to the XK family.</text>
</comment>
<dbReference type="GO" id="GO:0005886">
    <property type="term" value="C:plasma membrane"/>
    <property type="evidence" value="ECO:0007669"/>
    <property type="project" value="UniProtKB-SubCell"/>
</dbReference>